<accession>A0A3B9H3A6</accession>
<evidence type="ECO:0000259" key="1">
    <source>
        <dbReference type="Pfam" id="PF13391"/>
    </source>
</evidence>
<protein>
    <recommendedName>
        <fullName evidence="1">HNH nuclease domain-containing protein</fullName>
    </recommendedName>
</protein>
<dbReference type="AlphaFoldDB" id="A0A3B9H3A6"/>
<dbReference type="Proteomes" id="UP000259610">
    <property type="component" value="Unassembled WGS sequence"/>
</dbReference>
<evidence type="ECO:0000313" key="2">
    <source>
        <dbReference type="EMBL" id="HAE28754.1"/>
    </source>
</evidence>
<sequence length="330" mass="38250">MSLSLKTQKTLWGRAAGRCSMPDCRMDVFYDEEEADDPTLVGENCHIVAENNGGPRADPAMPLERRNSYSNLILLCRNHHRIIDDLPNGPINYPVARLQQIKTEHEQWVRQQLEYDANKQQDDEAYAQIVDGWEKHCHVDDWLAWSSSILCFGQPTMKEATSNDLSRARRWMLTRIWPNRYNRLEAAFSNFRLVLEDFHNTFQRHTELVGSELRTRKFYRDALGDQPREDRLLAQYEHHVDLVQDLMLELSRAANWICSEARSSILNNYRRNEGHLVVQSGPFGNLQFVESVVQYTPEELEGLSPYRGLNLFLNDRGTRDSHYGEGAAPA</sequence>
<comment type="caution">
    <text evidence="2">The sequence shown here is derived from an EMBL/GenBank/DDBJ whole genome shotgun (WGS) entry which is preliminary data.</text>
</comment>
<gene>
    <name evidence="2" type="ORF">DCG58_16445</name>
</gene>
<dbReference type="Pfam" id="PF13391">
    <property type="entry name" value="HNH_2"/>
    <property type="match status" value="1"/>
</dbReference>
<dbReference type="InterPro" id="IPR003615">
    <property type="entry name" value="HNH_nuc"/>
</dbReference>
<evidence type="ECO:0000313" key="3">
    <source>
        <dbReference type="Proteomes" id="UP000259610"/>
    </source>
</evidence>
<reference evidence="2 3" key="1">
    <citation type="journal article" date="2018" name="Nat. Biotechnol.">
        <title>A standardized bacterial taxonomy based on genome phylogeny substantially revises the tree of life.</title>
        <authorList>
            <person name="Parks D.H."/>
            <person name="Chuvochina M."/>
            <person name="Waite D.W."/>
            <person name="Rinke C."/>
            <person name="Skarshewski A."/>
            <person name="Chaumeil P.A."/>
            <person name="Hugenholtz P."/>
        </authorList>
    </citation>
    <scope>NUCLEOTIDE SEQUENCE [LARGE SCALE GENOMIC DNA]</scope>
    <source>
        <strain evidence="2">UBA8733</strain>
    </source>
</reference>
<proteinExistence type="predicted"/>
<dbReference type="EMBL" id="DMAN01000370">
    <property type="protein sequence ID" value="HAE28754.1"/>
    <property type="molecule type" value="Genomic_DNA"/>
</dbReference>
<feature type="domain" description="HNH nuclease" evidence="1">
    <location>
        <begin position="36"/>
        <end position="84"/>
    </location>
</feature>
<dbReference type="CDD" id="cd00085">
    <property type="entry name" value="HNHc"/>
    <property type="match status" value="1"/>
</dbReference>
<organism evidence="2 3">
    <name type="scientific">Hyphomonas adhaerens</name>
    <dbReference type="NCBI Taxonomy" id="81029"/>
    <lineage>
        <taxon>Bacteria</taxon>
        <taxon>Pseudomonadati</taxon>
        <taxon>Pseudomonadota</taxon>
        <taxon>Alphaproteobacteria</taxon>
        <taxon>Hyphomonadales</taxon>
        <taxon>Hyphomonadaceae</taxon>
        <taxon>Hyphomonas</taxon>
    </lineage>
</organism>
<name>A0A3B9H3A6_9PROT</name>